<dbReference type="InterPro" id="IPR052342">
    <property type="entry name" value="MCH/BMMD"/>
</dbReference>
<dbReference type="EMBL" id="APND01000001">
    <property type="protein sequence ID" value="MES1928118.1"/>
    <property type="molecule type" value="Genomic_DNA"/>
</dbReference>
<sequence length="148" mass="16375">MIHYEDLNIGDSVDLGPTSASADEMVAFASRYDPQPFHLSDAGAANTYFGTLAASGWHTAALTMRLMMTGRDEPLASLGSPGFENLRWRRPVYPDDALTARVTVADKRLSKSRPEMGLVQFEVETRNQDEVVVMSFVSTSMMARREPD</sequence>
<dbReference type="InterPro" id="IPR029069">
    <property type="entry name" value="HotDog_dom_sf"/>
</dbReference>
<dbReference type="CDD" id="cd03454">
    <property type="entry name" value="YdeM"/>
    <property type="match status" value="1"/>
</dbReference>
<feature type="domain" description="MaoC-like" evidence="1">
    <location>
        <begin position="10"/>
        <end position="113"/>
    </location>
</feature>
<keyword evidence="3" id="KW-1185">Reference proteome</keyword>
<dbReference type="Proteomes" id="UP001460888">
    <property type="component" value="Unassembled WGS sequence"/>
</dbReference>
<reference evidence="2 3" key="1">
    <citation type="submission" date="2013-03" db="EMBL/GenBank/DDBJ databases">
        <title>Salinisphaera dokdonensis CL-ES53 Genome Sequencing.</title>
        <authorList>
            <person name="Li C."/>
            <person name="Lai Q."/>
            <person name="Shao Z."/>
        </authorList>
    </citation>
    <scope>NUCLEOTIDE SEQUENCE [LARGE SCALE GENOMIC DNA]</scope>
    <source>
        <strain evidence="2 3">CL-ES53</strain>
    </source>
</reference>
<evidence type="ECO:0000313" key="3">
    <source>
        <dbReference type="Proteomes" id="UP001460888"/>
    </source>
</evidence>
<dbReference type="InterPro" id="IPR002539">
    <property type="entry name" value="MaoC-like_dom"/>
</dbReference>
<dbReference type="SUPFAM" id="SSF54637">
    <property type="entry name" value="Thioesterase/thiol ester dehydrase-isomerase"/>
    <property type="match status" value="1"/>
</dbReference>
<evidence type="ECO:0000259" key="1">
    <source>
        <dbReference type="Pfam" id="PF01575"/>
    </source>
</evidence>
<dbReference type="Gene3D" id="3.10.129.10">
    <property type="entry name" value="Hotdog Thioesterase"/>
    <property type="match status" value="1"/>
</dbReference>
<organism evidence="2 3">
    <name type="scientific">Salinisphaera dokdonensis CL-ES53</name>
    <dbReference type="NCBI Taxonomy" id="1304272"/>
    <lineage>
        <taxon>Bacteria</taxon>
        <taxon>Pseudomonadati</taxon>
        <taxon>Pseudomonadota</taxon>
        <taxon>Gammaproteobacteria</taxon>
        <taxon>Salinisphaerales</taxon>
        <taxon>Salinisphaeraceae</taxon>
        <taxon>Salinisphaera</taxon>
    </lineage>
</organism>
<dbReference type="PANTHER" id="PTHR43664">
    <property type="entry name" value="MONOAMINE OXIDASE-RELATED"/>
    <property type="match status" value="1"/>
</dbReference>
<name>A0ABV2AY90_9GAMM</name>
<accession>A0ABV2AY90</accession>
<dbReference type="RefSeq" id="WP_353108994.1">
    <property type="nucleotide sequence ID" value="NZ_APND01000001.1"/>
</dbReference>
<gene>
    <name evidence="2" type="ORF">SADO_02645</name>
</gene>
<comment type="caution">
    <text evidence="2">The sequence shown here is derived from an EMBL/GenBank/DDBJ whole genome shotgun (WGS) entry which is preliminary data.</text>
</comment>
<dbReference type="Pfam" id="PF01575">
    <property type="entry name" value="MaoC_dehydratas"/>
    <property type="match status" value="1"/>
</dbReference>
<evidence type="ECO:0000313" key="2">
    <source>
        <dbReference type="EMBL" id="MES1928118.1"/>
    </source>
</evidence>
<dbReference type="PANTHER" id="PTHR43664:SF1">
    <property type="entry name" value="BETA-METHYLMALYL-COA DEHYDRATASE"/>
    <property type="match status" value="1"/>
</dbReference>
<proteinExistence type="predicted"/>
<protein>
    <submittedName>
        <fullName evidence="2">MaoC domain-containing protein dehydratase</fullName>
    </submittedName>
</protein>